<organism evidence="2 3">
    <name type="scientific">Fusarium kuroshium</name>
    <dbReference type="NCBI Taxonomy" id="2010991"/>
    <lineage>
        <taxon>Eukaryota</taxon>
        <taxon>Fungi</taxon>
        <taxon>Dikarya</taxon>
        <taxon>Ascomycota</taxon>
        <taxon>Pezizomycotina</taxon>
        <taxon>Sordariomycetes</taxon>
        <taxon>Hypocreomycetidae</taxon>
        <taxon>Hypocreales</taxon>
        <taxon>Nectriaceae</taxon>
        <taxon>Fusarium</taxon>
        <taxon>Fusarium solani species complex</taxon>
    </lineage>
</organism>
<evidence type="ECO:0000259" key="1">
    <source>
        <dbReference type="Pfam" id="PF06985"/>
    </source>
</evidence>
<keyword evidence="3" id="KW-1185">Reference proteome</keyword>
<protein>
    <recommendedName>
        <fullName evidence="1">Heterokaryon incompatibility domain-containing protein</fullName>
    </recommendedName>
</protein>
<dbReference type="EMBL" id="NKUJ01000264">
    <property type="protein sequence ID" value="RMJ08923.1"/>
    <property type="molecule type" value="Genomic_DNA"/>
</dbReference>
<name>A0A3M2RUE1_9HYPO</name>
<dbReference type="OrthoDB" id="5428863at2759"/>
<gene>
    <name evidence="2" type="ORF">CDV36_011444</name>
</gene>
<dbReference type="Proteomes" id="UP000277212">
    <property type="component" value="Unassembled WGS sequence"/>
</dbReference>
<dbReference type="STRING" id="2010991.A0A3M2RUE1"/>
<evidence type="ECO:0000313" key="3">
    <source>
        <dbReference type="Proteomes" id="UP000277212"/>
    </source>
</evidence>
<dbReference type="PANTHER" id="PTHR33112">
    <property type="entry name" value="DOMAIN PROTEIN, PUTATIVE-RELATED"/>
    <property type="match status" value="1"/>
</dbReference>
<dbReference type="AlphaFoldDB" id="A0A3M2RUE1"/>
<dbReference type="PANTHER" id="PTHR33112:SF1">
    <property type="entry name" value="HETEROKARYON INCOMPATIBILITY DOMAIN-CONTAINING PROTEIN"/>
    <property type="match status" value="1"/>
</dbReference>
<evidence type="ECO:0000313" key="2">
    <source>
        <dbReference type="EMBL" id="RMJ08923.1"/>
    </source>
</evidence>
<comment type="caution">
    <text evidence="2">The sequence shown here is derived from an EMBL/GenBank/DDBJ whole genome shotgun (WGS) entry which is preliminary data.</text>
</comment>
<reference evidence="2 3" key="1">
    <citation type="submission" date="2017-06" db="EMBL/GenBank/DDBJ databases">
        <title>Comparative genomic analysis of Ambrosia Fusariam Clade fungi.</title>
        <authorList>
            <person name="Stajich J.E."/>
            <person name="Carrillo J."/>
            <person name="Kijimoto T."/>
            <person name="Eskalen A."/>
            <person name="O'Donnell K."/>
            <person name="Kasson M."/>
        </authorList>
    </citation>
    <scope>NUCLEOTIDE SEQUENCE [LARGE SCALE GENOMIC DNA]</scope>
    <source>
        <strain evidence="2">UCR3666</strain>
    </source>
</reference>
<proteinExistence type="predicted"/>
<sequence length="715" mass="79711">MTTCTCSTPKGPISLMERPIPLPETTSEHLCAQCASLDLSAFLRSEDSRPDRLRLKGRMGSACPLCRFLATTASIGYSTPSPLGLNTEIVYNLKTVSLPLAFGWHLVDTLQGGYLFHFNLLGVHSGSSFTPDCCILPVDENSKKSKWPAIREISPTSIDFSILQSWLLQCRNHHSASCAPPDQIILQDISGLKLIDCQTRQVVKAPRDATYVALSYVWGKSHAAESTVLNRSSLPETVPRTIEDALQVVLRLNLKYLWVDKYCIDQSSATELAQQISIMNMIYSAAFCTIVAACGEDASFGLPGVGLRTRPAQPAIRLNGQVWVSSLGDPVTAIRTSMWASRAWTYQEGLFSRRRLIFTEKQVYFECNNLRCWETVSYDLHSEPDKRNVPIGGGIFDTSFGDEPRGGLDKHIIAYTKRSLSFQSDIINALSGVFRLYSRMPTPTRHFWGVPMDYNSRWTSGWPANSTVIKPNPSHRFEGHIDAAFARGLCWHLAMPCPRRPGFPSWSWSGWIGPLGHLAWGFLNKFGDSQVKIWLQRDNGEHERLSEAVIDSISKSGPTYAGYTPILRIEAWVIDTNLTYLANGLSDARIHHRGVYPNQRFFISIEAGGNGGTLRWPVTLSVQATEGDELHRELCRETLTCVLLSKASGFGLLVRRRTGGMIMERIGHVRISPAILDSEGSFDDTEGDYTAYNDFHKDVNLFDIAPRLRRAILLG</sequence>
<dbReference type="InterPro" id="IPR010730">
    <property type="entry name" value="HET"/>
</dbReference>
<dbReference type="Pfam" id="PF06985">
    <property type="entry name" value="HET"/>
    <property type="match status" value="1"/>
</dbReference>
<feature type="domain" description="Heterokaryon incompatibility" evidence="1">
    <location>
        <begin position="211"/>
        <end position="348"/>
    </location>
</feature>
<accession>A0A3M2RUE1</accession>